<reference evidence="1" key="1">
    <citation type="journal article" date="2014" name="Front. Microbiol.">
        <title>High frequency of phylogenetically diverse reductive dehalogenase-homologous genes in deep subseafloor sedimentary metagenomes.</title>
        <authorList>
            <person name="Kawai M."/>
            <person name="Futagami T."/>
            <person name="Toyoda A."/>
            <person name="Takaki Y."/>
            <person name="Nishi S."/>
            <person name="Hori S."/>
            <person name="Arai W."/>
            <person name="Tsubouchi T."/>
            <person name="Morono Y."/>
            <person name="Uchiyama I."/>
            <person name="Ito T."/>
            <person name="Fujiyama A."/>
            <person name="Inagaki F."/>
            <person name="Takami H."/>
        </authorList>
    </citation>
    <scope>NUCLEOTIDE SEQUENCE</scope>
    <source>
        <strain evidence="1">Expedition CK06-06</strain>
    </source>
</reference>
<name>X1KSC7_9ZZZZ</name>
<dbReference type="AlphaFoldDB" id="X1KSC7"/>
<dbReference type="EMBL" id="BARU01045412">
    <property type="protein sequence ID" value="GAH93064.1"/>
    <property type="molecule type" value="Genomic_DNA"/>
</dbReference>
<comment type="caution">
    <text evidence="1">The sequence shown here is derived from an EMBL/GenBank/DDBJ whole genome shotgun (WGS) entry which is preliminary data.</text>
</comment>
<gene>
    <name evidence="1" type="ORF">S03H2_68915</name>
</gene>
<accession>X1KSC7</accession>
<protein>
    <submittedName>
        <fullName evidence="1">Uncharacterized protein</fullName>
    </submittedName>
</protein>
<sequence>MKKKNSKDKELTLRLFNSSLYPRDIVDTDAWETTPSLFDLDLKAGGNEGEFYWYGERDGVTYFVMLADDRKGQMNLADTPNVPRIERYYYVEAFTKDSTCAGDRPDHGVQFRQWPTKPNDDTCDVIGGKTENGTGSGGHDYP</sequence>
<proteinExistence type="predicted"/>
<organism evidence="1">
    <name type="scientific">marine sediment metagenome</name>
    <dbReference type="NCBI Taxonomy" id="412755"/>
    <lineage>
        <taxon>unclassified sequences</taxon>
        <taxon>metagenomes</taxon>
        <taxon>ecological metagenomes</taxon>
    </lineage>
</organism>
<evidence type="ECO:0000313" key="1">
    <source>
        <dbReference type="EMBL" id="GAH93064.1"/>
    </source>
</evidence>